<gene>
    <name evidence="3" type="ORF">HannXRQ_Chr10g0301471</name>
</gene>
<evidence type="ECO:0000313" key="3">
    <source>
        <dbReference type="EMBL" id="OTG11684.1"/>
    </source>
</evidence>
<evidence type="ECO:0000256" key="1">
    <source>
        <dbReference type="SAM" id="MobiDB-lite"/>
    </source>
</evidence>
<reference evidence="4" key="1">
    <citation type="journal article" date="2017" name="Nature">
        <title>The sunflower genome provides insights into oil metabolism, flowering and Asterid evolution.</title>
        <authorList>
            <person name="Badouin H."/>
            <person name="Gouzy J."/>
            <person name="Grassa C.J."/>
            <person name="Murat F."/>
            <person name="Staton S.E."/>
            <person name="Cottret L."/>
            <person name="Lelandais-Briere C."/>
            <person name="Owens G.L."/>
            <person name="Carrere S."/>
            <person name="Mayjonade B."/>
            <person name="Legrand L."/>
            <person name="Gill N."/>
            <person name="Kane N.C."/>
            <person name="Bowers J.E."/>
            <person name="Hubner S."/>
            <person name="Bellec A."/>
            <person name="Berard A."/>
            <person name="Berges H."/>
            <person name="Blanchet N."/>
            <person name="Boniface M.C."/>
            <person name="Brunel D."/>
            <person name="Catrice O."/>
            <person name="Chaidir N."/>
            <person name="Claudel C."/>
            <person name="Donnadieu C."/>
            <person name="Faraut T."/>
            <person name="Fievet G."/>
            <person name="Helmstetter N."/>
            <person name="King M."/>
            <person name="Knapp S.J."/>
            <person name="Lai Z."/>
            <person name="Le Paslier M.C."/>
            <person name="Lippi Y."/>
            <person name="Lorenzon L."/>
            <person name="Mandel J.R."/>
            <person name="Marage G."/>
            <person name="Marchand G."/>
            <person name="Marquand E."/>
            <person name="Bret-Mestries E."/>
            <person name="Morien E."/>
            <person name="Nambeesan S."/>
            <person name="Nguyen T."/>
            <person name="Pegot-Espagnet P."/>
            <person name="Pouilly N."/>
            <person name="Raftis F."/>
            <person name="Sallet E."/>
            <person name="Schiex T."/>
            <person name="Thomas J."/>
            <person name="Vandecasteele C."/>
            <person name="Vares D."/>
            <person name="Vear F."/>
            <person name="Vautrin S."/>
            <person name="Crespi M."/>
            <person name="Mangin B."/>
            <person name="Burke J.M."/>
            <person name="Salse J."/>
            <person name="Munos S."/>
            <person name="Vincourt P."/>
            <person name="Rieseberg L.H."/>
            <person name="Langlade N.B."/>
        </authorList>
    </citation>
    <scope>NUCLEOTIDE SEQUENCE [LARGE SCALE GENOMIC DNA]</scope>
    <source>
        <strain evidence="4">cv. SF193</strain>
    </source>
</reference>
<dbReference type="Proteomes" id="UP000215914">
    <property type="component" value="Chromosome 10"/>
</dbReference>
<dbReference type="InParanoid" id="A0A251TLA7"/>
<keyword evidence="2" id="KW-0472">Membrane</keyword>
<organism evidence="3 4">
    <name type="scientific">Helianthus annuus</name>
    <name type="common">Common sunflower</name>
    <dbReference type="NCBI Taxonomy" id="4232"/>
    <lineage>
        <taxon>Eukaryota</taxon>
        <taxon>Viridiplantae</taxon>
        <taxon>Streptophyta</taxon>
        <taxon>Embryophyta</taxon>
        <taxon>Tracheophyta</taxon>
        <taxon>Spermatophyta</taxon>
        <taxon>Magnoliopsida</taxon>
        <taxon>eudicotyledons</taxon>
        <taxon>Gunneridae</taxon>
        <taxon>Pentapetalae</taxon>
        <taxon>asterids</taxon>
        <taxon>campanulids</taxon>
        <taxon>Asterales</taxon>
        <taxon>Asteraceae</taxon>
        <taxon>Asteroideae</taxon>
        <taxon>Heliantheae alliance</taxon>
        <taxon>Heliantheae</taxon>
        <taxon>Helianthus</taxon>
    </lineage>
</organism>
<name>A0A251TLA7_HELAN</name>
<feature type="transmembrane region" description="Helical" evidence="2">
    <location>
        <begin position="12"/>
        <end position="31"/>
    </location>
</feature>
<dbReference type="EMBL" id="CM007899">
    <property type="protein sequence ID" value="OTG11684.1"/>
    <property type="molecule type" value="Genomic_DNA"/>
</dbReference>
<keyword evidence="4" id="KW-1185">Reference proteome</keyword>
<evidence type="ECO:0000256" key="2">
    <source>
        <dbReference type="SAM" id="Phobius"/>
    </source>
</evidence>
<feature type="compositionally biased region" description="Low complexity" evidence="1">
    <location>
        <begin position="52"/>
        <end position="72"/>
    </location>
</feature>
<proteinExistence type="predicted"/>
<evidence type="ECO:0000313" key="4">
    <source>
        <dbReference type="Proteomes" id="UP000215914"/>
    </source>
</evidence>
<keyword evidence="2" id="KW-0812">Transmembrane</keyword>
<protein>
    <submittedName>
        <fullName evidence="3">Uncharacterized protein</fullName>
    </submittedName>
</protein>
<keyword evidence="2" id="KW-1133">Transmembrane helix</keyword>
<accession>A0A251TLA7</accession>
<sequence length="85" mass="8971">MSLSYLRRILHTIAPLSLPFISISIVTIVNISDNIVIVGTRVRYGCRSLNSSSSALSTLSSSSGSSESTAAAVRHHRLGGGRPCN</sequence>
<dbReference type="AlphaFoldDB" id="A0A251TLA7"/>
<feature type="region of interest" description="Disordered" evidence="1">
    <location>
        <begin position="52"/>
        <end position="85"/>
    </location>
</feature>